<evidence type="ECO:0008006" key="4">
    <source>
        <dbReference type="Google" id="ProtNLM"/>
    </source>
</evidence>
<comment type="caution">
    <text evidence="2">The sequence shown here is derived from an EMBL/GenBank/DDBJ whole genome shotgun (WGS) entry which is preliminary data.</text>
</comment>
<protein>
    <recommendedName>
        <fullName evidence="4">Pentatricopeptide repeat-containing protein</fullName>
    </recommendedName>
</protein>
<comment type="similarity">
    <text evidence="1">Belongs to the PPR family. P subfamily.</text>
</comment>
<dbReference type="EMBL" id="VAHF01000003">
    <property type="protein sequence ID" value="TXG67007.1"/>
    <property type="molecule type" value="Genomic_DNA"/>
</dbReference>
<evidence type="ECO:0000313" key="2">
    <source>
        <dbReference type="EMBL" id="TXG67007.1"/>
    </source>
</evidence>
<dbReference type="PANTHER" id="PTHR45717">
    <property type="entry name" value="OS12G0527900 PROTEIN"/>
    <property type="match status" value="1"/>
</dbReference>
<keyword evidence="3" id="KW-1185">Reference proteome</keyword>
<evidence type="ECO:0000313" key="3">
    <source>
        <dbReference type="Proteomes" id="UP000323000"/>
    </source>
</evidence>
<dbReference type="AlphaFoldDB" id="A0A5C7ICQ6"/>
<name>A0A5C7ICQ6_9ROSI</name>
<dbReference type="PANTHER" id="PTHR45717:SF7">
    <property type="entry name" value="PENTACOTRIPEPTIDE-REPEAT REGION OF PRORP DOMAIN-CONTAINING PROTEIN"/>
    <property type="match status" value="1"/>
</dbReference>
<gene>
    <name evidence="2" type="ORF">EZV62_008282</name>
</gene>
<organism evidence="2 3">
    <name type="scientific">Acer yangbiense</name>
    <dbReference type="NCBI Taxonomy" id="1000413"/>
    <lineage>
        <taxon>Eukaryota</taxon>
        <taxon>Viridiplantae</taxon>
        <taxon>Streptophyta</taxon>
        <taxon>Embryophyta</taxon>
        <taxon>Tracheophyta</taxon>
        <taxon>Spermatophyta</taxon>
        <taxon>Magnoliopsida</taxon>
        <taxon>eudicotyledons</taxon>
        <taxon>Gunneridae</taxon>
        <taxon>Pentapetalae</taxon>
        <taxon>rosids</taxon>
        <taxon>malvids</taxon>
        <taxon>Sapindales</taxon>
        <taxon>Sapindaceae</taxon>
        <taxon>Hippocastanoideae</taxon>
        <taxon>Acereae</taxon>
        <taxon>Acer</taxon>
    </lineage>
</organism>
<reference evidence="3" key="1">
    <citation type="journal article" date="2019" name="Gigascience">
        <title>De novo genome assembly of the endangered Acer yangbiense, a plant species with extremely small populations endemic to Yunnan Province, China.</title>
        <authorList>
            <person name="Yang J."/>
            <person name="Wariss H.M."/>
            <person name="Tao L."/>
            <person name="Zhang R."/>
            <person name="Yun Q."/>
            <person name="Hollingsworth P."/>
            <person name="Dao Z."/>
            <person name="Luo G."/>
            <person name="Guo H."/>
            <person name="Ma Y."/>
            <person name="Sun W."/>
        </authorList>
    </citation>
    <scope>NUCLEOTIDE SEQUENCE [LARGE SCALE GENOMIC DNA]</scope>
    <source>
        <strain evidence="3">cv. Malutang</strain>
    </source>
</reference>
<proteinExistence type="inferred from homology"/>
<accession>A0A5C7ICQ6</accession>
<sequence>MDTSLAPVIDKWVQEGNQLKELEIQRIIRHLRSHKRYSQALQVSEWMRDSDLHFRVCDRAVLLDLIRRVRGREAEESYFKSFSYFNSLK</sequence>
<dbReference type="GO" id="GO:0005739">
    <property type="term" value="C:mitochondrion"/>
    <property type="evidence" value="ECO:0007669"/>
    <property type="project" value="TreeGrafter"/>
</dbReference>
<evidence type="ECO:0000256" key="1">
    <source>
        <dbReference type="ARBA" id="ARBA00007626"/>
    </source>
</evidence>
<dbReference type="Proteomes" id="UP000323000">
    <property type="component" value="Chromosome 3"/>
</dbReference>